<dbReference type="NCBIfam" id="TIGR01764">
    <property type="entry name" value="excise"/>
    <property type="match status" value="1"/>
</dbReference>
<dbReference type="Proteomes" id="UP001595939">
    <property type="component" value="Unassembled WGS sequence"/>
</dbReference>
<protein>
    <submittedName>
        <fullName evidence="2">Helix-turn-helix domain-containing protein</fullName>
    </submittedName>
</protein>
<dbReference type="Pfam" id="PF12728">
    <property type="entry name" value="HTH_17"/>
    <property type="match status" value="1"/>
</dbReference>
<organism evidence="2 3">
    <name type="scientific">Deinococcus sonorensis</name>
    <dbReference type="NCBI Taxonomy" id="309891"/>
    <lineage>
        <taxon>Bacteria</taxon>
        <taxon>Thermotogati</taxon>
        <taxon>Deinococcota</taxon>
        <taxon>Deinococci</taxon>
        <taxon>Deinococcales</taxon>
        <taxon>Deinococcaceae</taxon>
        <taxon>Deinococcus</taxon>
    </lineage>
</organism>
<evidence type="ECO:0000313" key="3">
    <source>
        <dbReference type="Proteomes" id="UP001595939"/>
    </source>
</evidence>
<sequence length="149" mass="16189">MTPPVLDQPGALIPSPEDTAQARATTQLLAQHDGEPLRLIIGDDAAPVVLPSTVARLFQHLLTQLAAGNAVTVLPVQAELTTQQAADLLNVSRPYLIRLLESGEIPFSKVGTHRRVQLQQLLQYREQVRAQQQAALTALTEEGQDLGLY</sequence>
<dbReference type="InterPro" id="IPR010093">
    <property type="entry name" value="SinI_DNA-bd"/>
</dbReference>
<feature type="domain" description="Helix-turn-helix" evidence="1">
    <location>
        <begin position="80"/>
        <end position="127"/>
    </location>
</feature>
<dbReference type="RefSeq" id="WP_380129904.1">
    <property type="nucleotide sequence ID" value="NZ_JBHSEG010000008.1"/>
</dbReference>
<evidence type="ECO:0000259" key="1">
    <source>
        <dbReference type="Pfam" id="PF12728"/>
    </source>
</evidence>
<dbReference type="SUPFAM" id="SSF46955">
    <property type="entry name" value="Putative DNA-binding domain"/>
    <property type="match status" value="1"/>
</dbReference>
<proteinExistence type="predicted"/>
<keyword evidence="3" id="KW-1185">Reference proteome</keyword>
<dbReference type="InterPro" id="IPR009061">
    <property type="entry name" value="DNA-bd_dom_put_sf"/>
</dbReference>
<accession>A0ABV8YB61</accession>
<gene>
    <name evidence="2" type="ORF">ACFO0P_15520</name>
</gene>
<dbReference type="InterPro" id="IPR041657">
    <property type="entry name" value="HTH_17"/>
</dbReference>
<dbReference type="EMBL" id="JBHSEG010000008">
    <property type="protein sequence ID" value="MFC4455187.1"/>
    <property type="molecule type" value="Genomic_DNA"/>
</dbReference>
<evidence type="ECO:0000313" key="2">
    <source>
        <dbReference type="EMBL" id="MFC4455187.1"/>
    </source>
</evidence>
<comment type="caution">
    <text evidence="2">The sequence shown here is derived from an EMBL/GenBank/DDBJ whole genome shotgun (WGS) entry which is preliminary data.</text>
</comment>
<reference evidence="3" key="1">
    <citation type="journal article" date="2019" name="Int. J. Syst. Evol. Microbiol.">
        <title>The Global Catalogue of Microorganisms (GCM) 10K type strain sequencing project: providing services to taxonomists for standard genome sequencing and annotation.</title>
        <authorList>
            <consortium name="The Broad Institute Genomics Platform"/>
            <consortium name="The Broad Institute Genome Sequencing Center for Infectious Disease"/>
            <person name="Wu L."/>
            <person name="Ma J."/>
        </authorList>
    </citation>
    <scope>NUCLEOTIDE SEQUENCE [LARGE SCALE GENOMIC DNA]</scope>
    <source>
        <strain evidence="3">CCUG 39970</strain>
    </source>
</reference>
<name>A0ABV8YB61_9DEIO</name>